<evidence type="ECO:0000256" key="2">
    <source>
        <dbReference type="ARBA" id="ARBA00023125"/>
    </source>
</evidence>
<dbReference type="PANTHER" id="PTHR44688">
    <property type="entry name" value="DNA-BINDING TRANSCRIPTIONAL ACTIVATOR DEVR_DOSR"/>
    <property type="match status" value="1"/>
</dbReference>
<dbReference type="Pfam" id="PF00196">
    <property type="entry name" value="GerE"/>
    <property type="match status" value="1"/>
</dbReference>
<dbReference type="Gene3D" id="1.25.40.10">
    <property type="entry name" value="Tetratricopeptide repeat domain"/>
    <property type="match status" value="1"/>
</dbReference>
<dbReference type="InterPro" id="IPR000792">
    <property type="entry name" value="Tscrpt_reg_LuxR_C"/>
</dbReference>
<dbReference type="GO" id="GO:0006355">
    <property type="term" value="P:regulation of DNA-templated transcription"/>
    <property type="evidence" value="ECO:0007669"/>
    <property type="project" value="InterPro"/>
</dbReference>
<dbReference type="SUPFAM" id="SSF46894">
    <property type="entry name" value="C-terminal effector domain of the bipartite response regulators"/>
    <property type="match status" value="1"/>
</dbReference>
<dbReference type="InterPro" id="IPR016032">
    <property type="entry name" value="Sig_transdc_resp-reg_C-effctor"/>
</dbReference>
<dbReference type="Proteomes" id="UP000184010">
    <property type="component" value="Unassembled WGS sequence"/>
</dbReference>
<accession>A0A1M7TYY7</accession>
<dbReference type="Pfam" id="PF25873">
    <property type="entry name" value="WHD_MalT"/>
    <property type="match status" value="1"/>
</dbReference>
<dbReference type="SMART" id="SM00421">
    <property type="entry name" value="HTH_LUXR"/>
    <property type="match status" value="1"/>
</dbReference>
<keyword evidence="3" id="KW-0804">Transcription</keyword>
<gene>
    <name evidence="5" type="ORF">SAMN02745215_02779</name>
</gene>
<dbReference type="Gene3D" id="1.10.10.10">
    <property type="entry name" value="Winged helix-like DNA-binding domain superfamily/Winged helix DNA-binding domain"/>
    <property type="match status" value="1"/>
</dbReference>
<dbReference type="AlphaFoldDB" id="A0A1M7TYY7"/>
<name>A0A1M7TYY7_9FIRM</name>
<dbReference type="EMBL" id="FRDN01000008">
    <property type="protein sequence ID" value="SHN75982.1"/>
    <property type="molecule type" value="Genomic_DNA"/>
</dbReference>
<dbReference type="PROSITE" id="PS50043">
    <property type="entry name" value="HTH_LUXR_2"/>
    <property type="match status" value="1"/>
</dbReference>
<dbReference type="InterPro" id="IPR059106">
    <property type="entry name" value="WHD_MalT"/>
</dbReference>
<keyword evidence="2" id="KW-0238">DNA-binding</keyword>
<keyword evidence="1" id="KW-0805">Transcription regulation</keyword>
<protein>
    <submittedName>
        <fullName evidence="5">LuxR family transcriptional regulator, maltose regulon positive regulatory protein</fullName>
    </submittedName>
</protein>
<dbReference type="STRING" id="1121395.SAMN02745215_02779"/>
<dbReference type="PANTHER" id="PTHR44688:SF16">
    <property type="entry name" value="DNA-BINDING TRANSCRIPTIONAL ACTIVATOR DEVR_DOSR"/>
    <property type="match status" value="1"/>
</dbReference>
<keyword evidence="6" id="KW-1185">Reference proteome</keyword>
<dbReference type="InterPro" id="IPR027417">
    <property type="entry name" value="P-loop_NTPase"/>
</dbReference>
<reference evidence="6" key="1">
    <citation type="submission" date="2016-12" db="EMBL/GenBank/DDBJ databases">
        <authorList>
            <person name="Varghese N."/>
            <person name="Submissions S."/>
        </authorList>
    </citation>
    <scope>NUCLEOTIDE SEQUENCE [LARGE SCALE GENOMIC DNA]</scope>
    <source>
        <strain evidence="6">DSM 11544</strain>
    </source>
</reference>
<evidence type="ECO:0000313" key="6">
    <source>
        <dbReference type="Proteomes" id="UP000184010"/>
    </source>
</evidence>
<dbReference type="InterPro" id="IPR036388">
    <property type="entry name" value="WH-like_DNA-bd_sf"/>
</dbReference>
<evidence type="ECO:0000256" key="3">
    <source>
        <dbReference type="ARBA" id="ARBA00023163"/>
    </source>
</evidence>
<organism evidence="5 6">
    <name type="scientific">Desulfitobacterium chlororespirans DSM 11544</name>
    <dbReference type="NCBI Taxonomy" id="1121395"/>
    <lineage>
        <taxon>Bacteria</taxon>
        <taxon>Bacillati</taxon>
        <taxon>Bacillota</taxon>
        <taxon>Clostridia</taxon>
        <taxon>Eubacteriales</taxon>
        <taxon>Desulfitobacteriaceae</taxon>
        <taxon>Desulfitobacterium</taxon>
    </lineage>
</organism>
<dbReference type="RefSeq" id="WP_072773143.1">
    <property type="nucleotide sequence ID" value="NZ_FRDN01000008.1"/>
</dbReference>
<dbReference type="GO" id="GO:0003677">
    <property type="term" value="F:DNA binding"/>
    <property type="evidence" value="ECO:0007669"/>
    <property type="project" value="UniProtKB-KW"/>
</dbReference>
<proteinExistence type="predicted"/>
<evidence type="ECO:0000256" key="1">
    <source>
        <dbReference type="ARBA" id="ARBA00023015"/>
    </source>
</evidence>
<evidence type="ECO:0000259" key="4">
    <source>
        <dbReference type="PROSITE" id="PS50043"/>
    </source>
</evidence>
<dbReference type="SUPFAM" id="SSF52540">
    <property type="entry name" value="P-loop containing nucleoside triphosphate hydrolases"/>
    <property type="match status" value="1"/>
</dbReference>
<feature type="domain" description="HTH luxR-type" evidence="4">
    <location>
        <begin position="761"/>
        <end position="826"/>
    </location>
</feature>
<evidence type="ECO:0000313" key="5">
    <source>
        <dbReference type="EMBL" id="SHN75982.1"/>
    </source>
</evidence>
<dbReference type="CDD" id="cd06170">
    <property type="entry name" value="LuxR_C_like"/>
    <property type="match status" value="1"/>
</dbReference>
<sequence length="829" mass="93770">MSKRTFKAKLLHRRRIDQLLAGIFDVPLLVLLSSMGYGKTTAVRQFLNTQKRMNHCWFPLCTDEDDGEWMWRKFCHSLEEVNGELSKALAEYGLPKNNVDRERVLGLFKNSLTEPLIMVIDDYHENKSQEMDQLITYLAKAALKDLHLLLISRFRPELPVEELAVKGHCLQIAQDQFAFNAKETAQLFLENGFSLSAHELEALRENNEGWAAAIYLSLLRYAEDGSISDIKDITRLIKTAVFDKFDLEVQAVLIKLSLLDAFDLKGAVYVTGNPKAGKIILNLASNHCFIRYDAKNEAYVIHAILKTVLQELLVIDDLGREALLTRCGDWCRDNKNAIEAISFYTASGNYEGILAVFDQPGSTKYFLQAPQIIIRAFQEMPEEAKWAYPYAYLTYVYCYLVRYNSREGARMFYEAKGYCEAQENLKDKDRIMGELALIESFLHYNDLSGMIHYHKKACLNFAGASSRIAYHSIVTFGAPHVLFHYHKEIGKLREKAELLEKDACYYIQAANGCGTGFEYTAWAEYYLETGDLDKAELFAHRGILKARTRAQTSLVICAALCLARVFALKGKRLEACAQLEGLRSEVEASRSSVMLDSYDIALSELYGILGYSERIPQWLQEGDIDQCAIYRQGSEVIYMVMCMGAALRRSYRELEIIAETMGQACKPYNYLFGHIYAGIYDAIAKYHGHSPGQAAASLQQAIDLAMADGIVTPFAENLGELAPVLEEIQGIQKSEWLKKVYKLGGKHLMTAEAKDRPDPLGDNPGVRLSRRELDVLALIGEGYKQAEIAEELCLSPNTVRRHLQNVYKKLEVDNRVMALKKAGKLNILP</sequence>
<dbReference type="PRINTS" id="PR00038">
    <property type="entry name" value="HTHLUXR"/>
</dbReference>
<dbReference type="InterPro" id="IPR011990">
    <property type="entry name" value="TPR-like_helical_dom_sf"/>
</dbReference>